<keyword evidence="3" id="KW-1185">Reference proteome</keyword>
<dbReference type="PANTHER" id="PTHR38887">
    <property type="entry name" value="CHROMOSOME 21, WHOLE GENOME SHOTGUN SEQUENCE"/>
    <property type="match status" value="1"/>
</dbReference>
<feature type="compositionally biased region" description="Low complexity" evidence="1">
    <location>
        <begin position="1"/>
        <end position="23"/>
    </location>
</feature>
<name>A0A550C9H4_9AGAR</name>
<protein>
    <submittedName>
        <fullName evidence="2">Uncharacterized protein</fullName>
    </submittedName>
</protein>
<evidence type="ECO:0000256" key="1">
    <source>
        <dbReference type="SAM" id="MobiDB-lite"/>
    </source>
</evidence>
<dbReference type="EMBL" id="VDMD01000016">
    <property type="protein sequence ID" value="TRM61449.1"/>
    <property type="molecule type" value="Genomic_DNA"/>
</dbReference>
<dbReference type="STRING" id="97359.A0A550C9H4"/>
<feature type="region of interest" description="Disordered" evidence="1">
    <location>
        <begin position="404"/>
        <end position="427"/>
    </location>
</feature>
<dbReference type="AlphaFoldDB" id="A0A550C9H4"/>
<dbReference type="Proteomes" id="UP000320762">
    <property type="component" value="Unassembled WGS sequence"/>
</dbReference>
<dbReference type="InterPro" id="IPR053221">
    <property type="entry name" value="Burnettramic_acid_biosynth"/>
</dbReference>
<dbReference type="OrthoDB" id="3068835at2759"/>
<reference evidence="2 3" key="1">
    <citation type="journal article" date="2019" name="New Phytol.">
        <title>Comparative genomics reveals unique wood-decay strategies and fruiting body development in the Schizophyllaceae.</title>
        <authorList>
            <person name="Almasi E."/>
            <person name="Sahu N."/>
            <person name="Krizsan K."/>
            <person name="Balint B."/>
            <person name="Kovacs G.M."/>
            <person name="Kiss B."/>
            <person name="Cseklye J."/>
            <person name="Drula E."/>
            <person name="Henrissat B."/>
            <person name="Nagy I."/>
            <person name="Chovatia M."/>
            <person name="Adam C."/>
            <person name="LaButti K."/>
            <person name="Lipzen A."/>
            <person name="Riley R."/>
            <person name="Grigoriev I.V."/>
            <person name="Nagy L.G."/>
        </authorList>
    </citation>
    <scope>NUCLEOTIDE SEQUENCE [LARGE SCALE GENOMIC DNA]</scope>
    <source>
        <strain evidence="2 3">NL-1724</strain>
    </source>
</reference>
<sequence length="427" mass="45942">MFMIASSSAKKATSSSPSRSNAAPHNGTRSQHYASDSHGYAPPASNAAYENDNIDDARLNAAQPNGVQLVRDSQYLIDTFLPRTADRVPGGGALPLPFCLPQIAADPCTPFARGYSYVLDEAVGLPMDELLTFVDGLNLAIVASPPLRVVDLAGKVIGMVPYHWAMVVSIAMQTGAQAGMRALSKTLTDRYMRAANLRAAALQLLVLAGGGGGARGALNKVGRGVGKALLKVPLPITSRVVRAVANSSSSDSATSIDAGIEDGGEGGQLRVRRRLQALGGAALPAQSALDKMQAWGVKYDEGVADRQERRRAGRRQDVADAQAKRAAMQAGDYSDAGLRDYIGLRRMHRRERLGQVGLLGRWETEDTLWLVVVDAERDREIMGADEAESERDVEVVSEQAWREELDMEEEERQDRLLLDPVGARQAI</sequence>
<evidence type="ECO:0000313" key="3">
    <source>
        <dbReference type="Proteomes" id="UP000320762"/>
    </source>
</evidence>
<proteinExistence type="predicted"/>
<evidence type="ECO:0000313" key="2">
    <source>
        <dbReference type="EMBL" id="TRM61449.1"/>
    </source>
</evidence>
<accession>A0A550C9H4</accession>
<feature type="region of interest" description="Disordered" evidence="1">
    <location>
        <begin position="1"/>
        <end position="49"/>
    </location>
</feature>
<organism evidence="2 3">
    <name type="scientific">Schizophyllum amplum</name>
    <dbReference type="NCBI Taxonomy" id="97359"/>
    <lineage>
        <taxon>Eukaryota</taxon>
        <taxon>Fungi</taxon>
        <taxon>Dikarya</taxon>
        <taxon>Basidiomycota</taxon>
        <taxon>Agaricomycotina</taxon>
        <taxon>Agaricomycetes</taxon>
        <taxon>Agaricomycetidae</taxon>
        <taxon>Agaricales</taxon>
        <taxon>Schizophyllaceae</taxon>
        <taxon>Schizophyllum</taxon>
    </lineage>
</organism>
<comment type="caution">
    <text evidence="2">The sequence shown here is derived from an EMBL/GenBank/DDBJ whole genome shotgun (WGS) entry which is preliminary data.</text>
</comment>
<dbReference type="PANTHER" id="PTHR38887:SF1">
    <property type="entry name" value="RAS MODIFICATION PROTEIN ERF4"/>
    <property type="match status" value="1"/>
</dbReference>
<gene>
    <name evidence="2" type="ORF">BD626DRAFT_501036</name>
</gene>